<dbReference type="Gene3D" id="3.40.109.10">
    <property type="entry name" value="NADH Oxidase"/>
    <property type="match status" value="2"/>
</dbReference>
<feature type="domain" description="Putative nitroreductase TM1586" evidence="1">
    <location>
        <begin position="4"/>
        <end position="62"/>
    </location>
</feature>
<dbReference type="SUPFAM" id="SSF55469">
    <property type="entry name" value="FMN-dependent nitroreductase-like"/>
    <property type="match status" value="1"/>
</dbReference>
<organism evidence="2">
    <name type="scientific">mine drainage metagenome</name>
    <dbReference type="NCBI Taxonomy" id="410659"/>
    <lineage>
        <taxon>unclassified sequences</taxon>
        <taxon>metagenomes</taxon>
        <taxon>ecological metagenomes</taxon>
    </lineage>
</organism>
<dbReference type="GO" id="GO:0016491">
    <property type="term" value="F:oxidoreductase activity"/>
    <property type="evidence" value="ECO:0007669"/>
    <property type="project" value="InterPro"/>
</dbReference>
<protein>
    <recommendedName>
        <fullName evidence="1">Putative nitroreductase TM1586 domain-containing protein</fullName>
    </recommendedName>
</protein>
<reference evidence="2" key="1">
    <citation type="submission" date="2018-10" db="EMBL/GenBank/DDBJ databases">
        <authorList>
            <person name="Plewniak F."/>
        </authorList>
    </citation>
    <scope>NUCLEOTIDE SEQUENCE</scope>
</reference>
<sequence>MTAAEQIKEILEWAKWAPSGDNTQPWRFEIVSDGQVNVHGFDTRAHCVYDLGGQASHLALGALLENMRLAATRFGFSTQIVERAGCPENAPVFEVTFMADFLQEDPLTEMIKIRSVQRRPYRLDPLTPEQKNILEASVGPNYRVLWFESLSQRWAFASLTARAGKLRLTIPEAYAVHRDIIQWGAQFSEDRVPDQAIGLDALTLKLTRWAMASWERVDFFNRYLAGTWIPRIRLDFIPGLACAAHFALVAEAVPQTLGDDVEAGKALQRFWLTATQLKLQLQPEMTPLIFRRYATQGVSLSIRENAQPQAECIAFALDKWMGGKEQADRVVFMGRIGYSVPAHARSTRLSLLRLHWSGKS</sequence>
<name>A0A3P3ZLT0_9ZZZZ</name>
<accession>A0A3P3ZLT0</accession>
<dbReference type="InterPro" id="IPR029478">
    <property type="entry name" value="TM1586_NiRdase"/>
</dbReference>
<proteinExistence type="predicted"/>
<gene>
    <name evidence="2" type="ORF">CARN8_1520002</name>
</gene>
<dbReference type="EMBL" id="UOYP01000060">
    <property type="protein sequence ID" value="VAY86920.1"/>
    <property type="molecule type" value="Genomic_DNA"/>
</dbReference>
<evidence type="ECO:0000313" key="2">
    <source>
        <dbReference type="EMBL" id="VAY86920.1"/>
    </source>
</evidence>
<dbReference type="InterPro" id="IPR000415">
    <property type="entry name" value="Nitroreductase-like"/>
</dbReference>
<dbReference type="Pfam" id="PF14512">
    <property type="entry name" value="TM1586_NiRdase"/>
    <property type="match status" value="1"/>
</dbReference>
<dbReference type="AlphaFoldDB" id="A0A3P3ZLT0"/>
<evidence type="ECO:0000259" key="1">
    <source>
        <dbReference type="Pfam" id="PF14512"/>
    </source>
</evidence>